<evidence type="ECO:0000313" key="3">
    <source>
        <dbReference type="Proteomes" id="UP000502508"/>
    </source>
</evidence>
<feature type="region of interest" description="Disordered" evidence="1">
    <location>
        <begin position="1"/>
        <end position="24"/>
    </location>
</feature>
<dbReference type="AlphaFoldDB" id="A0A6F8XJ56"/>
<keyword evidence="3" id="KW-1185">Reference proteome</keyword>
<organism evidence="2 3">
    <name type="scientific">Phytohabitans flavus</name>
    <dbReference type="NCBI Taxonomy" id="1076124"/>
    <lineage>
        <taxon>Bacteria</taxon>
        <taxon>Bacillati</taxon>
        <taxon>Actinomycetota</taxon>
        <taxon>Actinomycetes</taxon>
        <taxon>Micromonosporales</taxon>
        <taxon>Micromonosporaceae</taxon>
    </lineage>
</organism>
<accession>A0A6F8XJ56</accession>
<dbReference type="RefSeq" id="WP_173033032.1">
    <property type="nucleotide sequence ID" value="NZ_AP022870.1"/>
</dbReference>
<dbReference type="Proteomes" id="UP000502508">
    <property type="component" value="Chromosome"/>
</dbReference>
<dbReference type="KEGG" id="pfla:Pflav_002550"/>
<proteinExistence type="predicted"/>
<dbReference type="EMBL" id="AP022870">
    <property type="protein sequence ID" value="BCB73845.1"/>
    <property type="molecule type" value="Genomic_DNA"/>
</dbReference>
<protein>
    <submittedName>
        <fullName evidence="2">Uncharacterized protein</fullName>
    </submittedName>
</protein>
<reference evidence="2 3" key="2">
    <citation type="submission" date="2020-03" db="EMBL/GenBank/DDBJ databases">
        <authorList>
            <person name="Ichikawa N."/>
            <person name="Kimura A."/>
            <person name="Kitahashi Y."/>
            <person name="Uohara A."/>
        </authorList>
    </citation>
    <scope>NUCLEOTIDE SEQUENCE [LARGE SCALE GENOMIC DNA]</scope>
    <source>
        <strain evidence="2 3">NBRC 107702</strain>
    </source>
</reference>
<name>A0A6F8XJ56_9ACTN</name>
<reference evidence="2 3" key="1">
    <citation type="submission" date="2020-03" db="EMBL/GenBank/DDBJ databases">
        <title>Whole genome shotgun sequence of Phytohabitans flavus NBRC 107702.</title>
        <authorList>
            <person name="Komaki H."/>
            <person name="Tamura T."/>
        </authorList>
    </citation>
    <scope>NUCLEOTIDE SEQUENCE [LARGE SCALE GENOMIC DNA]</scope>
    <source>
        <strain evidence="2 3">NBRC 107702</strain>
    </source>
</reference>
<sequence length="234" mass="23452">MSNKTRPRPVGTRGARPAPSGPSPVRRVAPVLIAFALGALLAGPIGALAVGGDDGGSAPVDDRVAELQAEEAKRDSAQIVELTTKARQVQERLVPVLEGMATAVPAGKPVGPAASQSDVAGWQEITGKVVEDFANPPSGGTGVNIARSGLAAAVRSLDAAVDTYAAALAQPASGRGPLFELAGRQRDIAVATWSTAATQLDVLNIDSGNGHAHVFLPAAPGQGALTADGAPEGK</sequence>
<evidence type="ECO:0000256" key="1">
    <source>
        <dbReference type="SAM" id="MobiDB-lite"/>
    </source>
</evidence>
<gene>
    <name evidence="2" type="ORF">Pflav_002550</name>
</gene>
<evidence type="ECO:0000313" key="2">
    <source>
        <dbReference type="EMBL" id="BCB73845.1"/>
    </source>
</evidence>